<evidence type="ECO:0000313" key="2">
    <source>
        <dbReference type="Proteomes" id="UP000033935"/>
    </source>
</evidence>
<accession>A0A0G0MKP9</accession>
<organism evidence="1 2">
    <name type="scientific">Candidatus Uhrbacteria bacterium GW2011_GWF2_39_13</name>
    <dbReference type="NCBI Taxonomy" id="1618995"/>
    <lineage>
        <taxon>Bacteria</taxon>
        <taxon>Candidatus Uhriibacteriota</taxon>
    </lineage>
</organism>
<evidence type="ECO:0000313" key="1">
    <source>
        <dbReference type="EMBL" id="KKR03708.1"/>
    </source>
</evidence>
<proteinExistence type="predicted"/>
<comment type="caution">
    <text evidence="1">The sequence shown here is derived from an EMBL/GenBank/DDBJ whole genome shotgun (WGS) entry which is preliminary data.</text>
</comment>
<protein>
    <submittedName>
        <fullName evidence="1">Uncharacterized protein</fullName>
    </submittedName>
</protein>
<dbReference type="Proteomes" id="UP000033935">
    <property type="component" value="Unassembled WGS sequence"/>
</dbReference>
<reference evidence="1 2" key="1">
    <citation type="journal article" date="2015" name="Nature">
        <title>rRNA introns, odd ribosomes, and small enigmatic genomes across a large radiation of phyla.</title>
        <authorList>
            <person name="Brown C.T."/>
            <person name="Hug L.A."/>
            <person name="Thomas B.C."/>
            <person name="Sharon I."/>
            <person name="Castelle C.J."/>
            <person name="Singh A."/>
            <person name="Wilkins M.J."/>
            <person name="Williams K.H."/>
            <person name="Banfield J.F."/>
        </authorList>
    </citation>
    <scope>NUCLEOTIDE SEQUENCE [LARGE SCALE GENOMIC DNA]</scope>
</reference>
<name>A0A0G0MKP9_9BACT</name>
<dbReference type="EMBL" id="LBWG01000021">
    <property type="protein sequence ID" value="KKR03708.1"/>
    <property type="molecule type" value="Genomic_DNA"/>
</dbReference>
<dbReference type="AlphaFoldDB" id="A0A0G0MKP9"/>
<gene>
    <name evidence="1" type="ORF">UT30_C0021G0007</name>
</gene>
<sequence length="207" mass="22609">MPPFGGVFEIEGVNPREERGETTKVKMIFNRQLIAALGVNSLQVLFDFLETAFDFPSCGVKHNHLFSGKCQVSADERKCEALIDEYNLDLASEGLGHAEEFGKFHRALLAVDMDFGCSGKSSQLGGKLFYGSEAFAKFGVASAFAGNNQRKLEEPCVDAEPGEKLDRKCGVFPDLLKERSGRKSLLIQLTAISTICSETLSCSLKKA</sequence>